<comment type="caution">
    <text evidence="1">The sequence shown here is derived from an EMBL/GenBank/DDBJ whole genome shotgun (WGS) entry which is preliminary data.</text>
</comment>
<evidence type="ECO:0000313" key="1">
    <source>
        <dbReference type="EMBL" id="KAH0867322.1"/>
    </source>
</evidence>
<keyword evidence="2" id="KW-1185">Reference proteome</keyword>
<sequence>MIHRFFQFHQVVLGRDREKVVVGVKGLEAISSNYLIWVTSSGQEKRVIVWWKTNYAEECETEVWCAQILIEIWDRRTILGFTEWSENVFTFQGCHESDDESEFLLHSALVKHDY</sequence>
<name>A0ABQ7YGN5_BRANA</name>
<dbReference type="EMBL" id="JAGKQM010000017">
    <property type="protein sequence ID" value="KAH0867322.1"/>
    <property type="molecule type" value="Genomic_DNA"/>
</dbReference>
<evidence type="ECO:0000313" key="2">
    <source>
        <dbReference type="Proteomes" id="UP000824890"/>
    </source>
</evidence>
<evidence type="ECO:0008006" key="3">
    <source>
        <dbReference type="Google" id="ProtNLM"/>
    </source>
</evidence>
<reference evidence="1 2" key="1">
    <citation type="submission" date="2021-05" db="EMBL/GenBank/DDBJ databases">
        <title>Genome Assembly of Synthetic Allotetraploid Brassica napus Reveals Homoeologous Exchanges between Subgenomes.</title>
        <authorList>
            <person name="Davis J.T."/>
        </authorList>
    </citation>
    <scope>NUCLEOTIDE SEQUENCE [LARGE SCALE GENOMIC DNA]</scope>
    <source>
        <strain evidence="2">cv. Da-Ae</strain>
        <tissue evidence="1">Seedling</tissue>
    </source>
</reference>
<proteinExistence type="predicted"/>
<organism evidence="1 2">
    <name type="scientific">Brassica napus</name>
    <name type="common">Rape</name>
    <dbReference type="NCBI Taxonomy" id="3708"/>
    <lineage>
        <taxon>Eukaryota</taxon>
        <taxon>Viridiplantae</taxon>
        <taxon>Streptophyta</taxon>
        <taxon>Embryophyta</taxon>
        <taxon>Tracheophyta</taxon>
        <taxon>Spermatophyta</taxon>
        <taxon>Magnoliopsida</taxon>
        <taxon>eudicotyledons</taxon>
        <taxon>Gunneridae</taxon>
        <taxon>Pentapetalae</taxon>
        <taxon>rosids</taxon>
        <taxon>malvids</taxon>
        <taxon>Brassicales</taxon>
        <taxon>Brassicaceae</taxon>
        <taxon>Brassiceae</taxon>
        <taxon>Brassica</taxon>
    </lineage>
</organism>
<gene>
    <name evidence="1" type="ORF">HID58_074344</name>
</gene>
<accession>A0ABQ7YGN5</accession>
<protein>
    <recommendedName>
        <fullName evidence="3">F-box associated domain-containing protein</fullName>
    </recommendedName>
</protein>
<dbReference type="Proteomes" id="UP000824890">
    <property type="component" value="Unassembled WGS sequence"/>
</dbReference>